<protein>
    <submittedName>
        <fullName evidence="2">Uncharacterized protein</fullName>
    </submittedName>
</protein>
<dbReference type="KEGG" id="maga:Mag101_05635"/>
<evidence type="ECO:0000256" key="1">
    <source>
        <dbReference type="SAM" id="Phobius"/>
    </source>
</evidence>
<accession>A0A1Q2M364</accession>
<feature type="transmembrane region" description="Helical" evidence="1">
    <location>
        <begin position="27"/>
        <end position="45"/>
    </location>
</feature>
<sequence>MNAKGNKGVAFKVNTLAFIRNLLVNSLHHYGVILFVILGLFMSACERRYRPNANTEEHKLAHGHVDGKTNQILVGRTLLRIPPSIKYKPVTAGKIHPGQADQVFLGISFPQYVKNDNINSVLIMLRKGYEDPKIWNKYFDDKVWKKIDENIELGLTEYHQDVNHMAWGYIVYAPIEKEFKTPKGSIVKYSCSGNGRGVTYCLSGFVLGDDLYVQYKISRQLLPYWKEVHLSVISYVNNLISDQGE</sequence>
<proteinExistence type="predicted"/>
<dbReference type="Proteomes" id="UP000188219">
    <property type="component" value="Chromosome"/>
</dbReference>
<dbReference type="OrthoDB" id="5745517at2"/>
<reference evidence="2" key="1">
    <citation type="submission" date="2017-02" db="EMBL/GenBank/DDBJ databases">
        <title>Genome of Microbulbifer agarilyticus GP101.</title>
        <authorList>
            <person name="Jung J."/>
            <person name="Bae S.S."/>
            <person name="Baek K."/>
        </authorList>
    </citation>
    <scope>NUCLEOTIDE SEQUENCE [LARGE SCALE GENOMIC DNA]</scope>
    <source>
        <strain evidence="2">GP101</strain>
    </source>
</reference>
<keyword evidence="1" id="KW-1133">Transmembrane helix</keyword>
<keyword evidence="3" id="KW-1185">Reference proteome</keyword>
<evidence type="ECO:0000313" key="3">
    <source>
        <dbReference type="Proteomes" id="UP000188219"/>
    </source>
</evidence>
<keyword evidence="1" id="KW-0812">Transmembrane</keyword>
<organism evidence="2 3">
    <name type="scientific">Microbulbifer agarilyticus</name>
    <dbReference type="NCBI Taxonomy" id="260552"/>
    <lineage>
        <taxon>Bacteria</taxon>
        <taxon>Pseudomonadati</taxon>
        <taxon>Pseudomonadota</taxon>
        <taxon>Gammaproteobacteria</taxon>
        <taxon>Cellvibrionales</taxon>
        <taxon>Microbulbiferaceae</taxon>
        <taxon>Microbulbifer</taxon>
    </lineage>
</organism>
<dbReference type="RefSeq" id="WP_077401959.1">
    <property type="nucleotide sequence ID" value="NZ_CP019650.1"/>
</dbReference>
<name>A0A1Q2M364_9GAMM</name>
<dbReference type="AlphaFoldDB" id="A0A1Q2M364"/>
<keyword evidence="1" id="KW-0472">Membrane</keyword>
<gene>
    <name evidence="2" type="ORF">Mag101_05635</name>
</gene>
<dbReference type="EMBL" id="CP019650">
    <property type="protein sequence ID" value="AQQ67175.1"/>
    <property type="molecule type" value="Genomic_DNA"/>
</dbReference>
<dbReference type="STRING" id="260552.Mag101_05635"/>
<evidence type="ECO:0000313" key="2">
    <source>
        <dbReference type="EMBL" id="AQQ67175.1"/>
    </source>
</evidence>